<comment type="caution">
    <text evidence="2">The sequence shown here is derived from an EMBL/GenBank/DDBJ whole genome shotgun (WGS) entry which is preliminary data.</text>
</comment>
<name>A0A6N9Q094_9BACL</name>
<gene>
    <name evidence="2" type="ORF">ERL59_00080</name>
</gene>
<evidence type="ECO:0000259" key="1">
    <source>
        <dbReference type="Pfam" id="PF02120"/>
    </source>
</evidence>
<dbReference type="EMBL" id="SIJB01000001">
    <property type="protein sequence ID" value="NBI27364.1"/>
    <property type="molecule type" value="Genomic_DNA"/>
</dbReference>
<proteinExistence type="predicted"/>
<keyword evidence="2" id="KW-0969">Cilium</keyword>
<dbReference type="InterPro" id="IPR021136">
    <property type="entry name" value="Flagellar_hook_control-like_C"/>
</dbReference>
<sequence>MLLLKGGEIHKMQTPLMHHFSNNSNYSLSNSSTNVVKNISNSDFMRTLTAIKDVNKTQEEGLIDFQDIPMEELLQSFLTELISLDLSNLNLMTDSESIAEEANIKMLEQWLEESNSKQSLLTVIALFNQLSHDVQERLSLEGNMTEKFAKPSLELLKLTVDTTNNQLQNLSDPLHNMQFKEHSTKFNLKDLFDLSPESLELINKVINDTEKKSSLQFIQLFKAISKTTNTNYDSTDVLTDKVLINILQKTLKAYQSNSSEFKSSLQNEQTSLGRLEQQMTLMNQILYQTNDIPNEEIQPPRNHNVVVHNDLARPTNLEVVKQPIEARNFTQEMSQFVFKTIRFSQFNGIAEARISLIPEQLGQVDVHMKLENGQLVTQFMADKLIGKEMIESQLPQLRIALQNLGIQVDKVEVVQMNSTSSSMLFQGETNQQFSQQYKQQDQNSNRYNNFLHDDLEIDMLNESLMNISGRGFDVTA</sequence>
<organism evidence="2 3">
    <name type="scientific">Chengkuizengella marina</name>
    <dbReference type="NCBI Taxonomy" id="2507566"/>
    <lineage>
        <taxon>Bacteria</taxon>
        <taxon>Bacillati</taxon>
        <taxon>Bacillota</taxon>
        <taxon>Bacilli</taxon>
        <taxon>Bacillales</taxon>
        <taxon>Paenibacillaceae</taxon>
        <taxon>Chengkuizengella</taxon>
    </lineage>
</organism>
<dbReference type="AlphaFoldDB" id="A0A6N9Q094"/>
<dbReference type="Proteomes" id="UP000448943">
    <property type="component" value="Unassembled WGS sequence"/>
</dbReference>
<dbReference type="Gene3D" id="3.30.750.140">
    <property type="match status" value="1"/>
</dbReference>
<dbReference type="InterPro" id="IPR038610">
    <property type="entry name" value="FliK-like_C_sf"/>
</dbReference>
<keyword evidence="2" id="KW-0966">Cell projection</keyword>
<evidence type="ECO:0000313" key="2">
    <source>
        <dbReference type="EMBL" id="NBI27364.1"/>
    </source>
</evidence>
<dbReference type="Pfam" id="PF02120">
    <property type="entry name" value="Flg_hook"/>
    <property type="match status" value="1"/>
</dbReference>
<protein>
    <submittedName>
        <fullName evidence="2">Flagellar hook-length control protein FliK</fullName>
    </submittedName>
</protein>
<keyword evidence="3" id="KW-1185">Reference proteome</keyword>
<reference evidence="2 3" key="1">
    <citation type="submission" date="2019-01" db="EMBL/GenBank/DDBJ databases">
        <title>Chengkuizengella sp. nov., isolated from deep-sea sediment of East Pacific Ocean.</title>
        <authorList>
            <person name="Yang J."/>
            <person name="Lai Q."/>
            <person name="Shao Z."/>
        </authorList>
    </citation>
    <scope>NUCLEOTIDE SEQUENCE [LARGE SCALE GENOMIC DNA]</scope>
    <source>
        <strain evidence="2 3">YPA3-1-1</strain>
    </source>
</reference>
<feature type="domain" description="Flagellar hook-length control protein-like C-terminal" evidence="1">
    <location>
        <begin position="347"/>
        <end position="419"/>
    </location>
</feature>
<dbReference type="CDD" id="cd17470">
    <property type="entry name" value="T3SS_Flik_C"/>
    <property type="match status" value="1"/>
</dbReference>
<evidence type="ECO:0000313" key="3">
    <source>
        <dbReference type="Proteomes" id="UP000448943"/>
    </source>
</evidence>
<accession>A0A6N9Q094</accession>
<keyword evidence="2" id="KW-0282">Flagellum</keyword>